<dbReference type="CDD" id="cd03801">
    <property type="entry name" value="GT4_PimA-like"/>
    <property type="match status" value="1"/>
</dbReference>
<organism evidence="4 5">
    <name type="scientific">Microbacterium lacus</name>
    <dbReference type="NCBI Taxonomy" id="415217"/>
    <lineage>
        <taxon>Bacteria</taxon>
        <taxon>Bacillati</taxon>
        <taxon>Actinomycetota</taxon>
        <taxon>Actinomycetes</taxon>
        <taxon>Micrococcales</taxon>
        <taxon>Microbacteriaceae</taxon>
        <taxon>Microbacterium</taxon>
    </lineage>
</organism>
<evidence type="ECO:0000313" key="5">
    <source>
        <dbReference type="Proteomes" id="UP001500596"/>
    </source>
</evidence>
<dbReference type="Pfam" id="PF13692">
    <property type="entry name" value="Glyco_trans_1_4"/>
    <property type="match status" value="1"/>
</dbReference>
<comment type="caution">
    <text evidence="4">The sequence shown here is derived from an EMBL/GenBank/DDBJ whole genome shotgun (WGS) entry which is preliminary data.</text>
</comment>
<gene>
    <name evidence="4" type="ORF">GCM10009807_05540</name>
</gene>
<dbReference type="SUPFAM" id="SSF53756">
    <property type="entry name" value="UDP-Glycosyltransferase/glycogen phosphorylase"/>
    <property type="match status" value="1"/>
</dbReference>
<dbReference type="PANTHER" id="PTHR12526:SF630">
    <property type="entry name" value="GLYCOSYLTRANSFERASE"/>
    <property type="match status" value="1"/>
</dbReference>
<dbReference type="Gene3D" id="3.40.50.2000">
    <property type="entry name" value="Glycogen Phosphorylase B"/>
    <property type="match status" value="2"/>
</dbReference>
<keyword evidence="2" id="KW-0808">Transferase</keyword>
<evidence type="ECO:0000256" key="1">
    <source>
        <dbReference type="ARBA" id="ARBA00022676"/>
    </source>
</evidence>
<keyword evidence="1" id="KW-0328">Glycosyltransferase</keyword>
<evidence type="ECO:0000259" key="3">
    <source>
        <dbReference type="Pfam" id="PF13439"/>
    </source>
</evidence>
<dbReference type="PANTHER" id="PTHR12526">
    <property type="entry name" value="GLYCOSYLTRANSFERASE"/>
    <property type="match status" value="1"/>
</dbReference>
<accession>A0ABP4S4F4</accession>
<dbReference type="Proteomes" id="UP001500596">
    <property type="component" value="Unassembled WGS sequence"/>
</dbReference>
<dbReference type="EMBL" id="BAAAPK010000001">
    <property type="protein sequence ID" value="GAA1664252.1"/>
    <property type="molecule type" value="Genomic_DNA"/>
</dbReference>
<dbReference type="Pfam" id="PF13439">
    <property type="entry name" value="Glyco_transf_4"/>
    <property type="match status" value="1"/>
</dbReference>
<evidence type="ECO:0000313" key="4">
    <source>
        <dbReference type="EMBL" id="GAA1664252.1"/>
    </source>
</evidence>
<reference evidence="5" key="1">
    <citation type="journal article" date="2019" name="Int. J. Syst. Evol. Microbiol.">
        <title>The Global Catalogue of Microorganisms (GCM) 10K type strain sequencing project: providing services to taxonomists for standard genome sequencing and annotation.</title>
        <authorList>
            <consortium name="The Broad Institute Genomics Platform"/>
            <consortium name="The Broad Institute Genome Sequencing Center for Infectious Disease"/>
            <person name="Wu L."/>
            <person name="Ma J."/>
        </authorList>
    </citation>
    <scope>NUCLEOTIDE SEQUENCE [LARGE SCALE GENOMIC DNA]</scope>
    <source>
        <strain evidence="5">JCM 15575</strain>
    </source>
</reference>
<evidence type="ECO:0000256" key="2">
    <source>
        <dbReference type="ARBA" id="ARBA00022679"/>
    </source>
</evidence>
<protein>
    <submittedName>
        <fullName evidence="4">Glycosyltransferase</fullName>
    </submittedName>
</protein>
<proteinExistence type="predicted"/>
<keyword evidence="5" id="KW-1185">Reference proteome</keyword>
<dbReference type="InterPro" id="IPR028098">
    <property type="entry name" value="Glyco_trans_4-like_N"/>
</dbReference>
<sequence length="345" mass="36325">MRILHAIRSDGYSGVERYVERLATAQAADGHDVHVIGGDPARMRSALAEAGVGHIPAARTIDVVRELSRRRRAAQVVNTHMTAADLAAAVAFTGRSRPAVVSTRHFAAPRGHVGPLRLDRVVAATIDAELAISDAVAQAIGRPSTVVHSGLPERIHAMPPRERAVLIAQRLQPEKQTAVGVEAFLRSGLADAGWELWIAGVGPDRDRVEQTARSGGAASAVRLLGYRTDVPDLLARASLLLAPCPIEGLGLTVIEAMQAGLPVVAARGGGHVELLDGLDERALFAPEDADDAAQRLVSLAGDDTGREAFGAALRARQRAEYTLVAQATGTEKVYAAALRAREGAP</sequence>
<name>A0ABP4S4F4_9MICO</name>
<feature type="domain" description="Glycosyltransferase subfamily 4-like N-terminal" evidence="3">
    <location>
        <begin position="13"/>
        <end position="142"/>
    </location>
</feature>
<dbReference type="RefSeq" id="WP_344051374.1">
    <property type="nucleotide sequence ID" value="NZ_BAAAPK010000001.1"/>
</dbReference>